<reference evidence="3" key="1">
    <citation type="journal article" date="2019" name="Int. J. Syst. Evol. Microbiol.">
        <title>The Global Catalogue of Microorganisms (GCM) 10K type strain sequencing project: providing services to taxonomists for standard genome sequencing and annotation.</title>
        <authorList>
            <consortium name="The Broad Institute Genomics Platform"/>
            <consortium name="The Broad Institute Genome Sequencing Center for Infectious Disease"/>
            <person name="Wu L."/>
            <person name="Ma J."/>
        </authorList>
    </citation>
    <scope>NUCLEOTIDE SEQUENCE [LARGE SCALE GENOMIC DNA]</scope>
    <source>
        <strain evidence="3">JCM 17125</strain>
    </source>
</reference>
<accession>A0ABP7EAX2</accession>
<protein>
    <submittedName>
        <fullName evidence="2">Uncharacterized protein</fullName>
    </submittedName>
</protein>
<sequence length="160" mass="16687">MSRLSIRGVCATAGVATLLVSGAGAAGAGGNGATTFTDNQHSVIDVFHDMNPCTGDPGTVSAVENQIFHGTINKTGSWFTGTVEGKFTFTPDDPSKVTYTGHFATWFGDENNLRNGVEHSTFNVNATGTDGSHLQFHDNAQATLNANGTVTVSFDHMSCA</sequence>
<keyword evidence="3" id="KW-1185">Reference proteome</keyword>
<comment type="caution">
    <text evidence="2">The sequence shown here is derived from an EMBL/GenBank/DDBJ whole genome shotgun (WGS) entry which is preliminary data.</text>
</comment>
<dbReference type="EMBL" id="BAABDC010000006">
    <property type="protein sequence ID" value="GAA3715509.1"/>
    <property type="molecule type" value="Genomic_DNA"/>
</dbReference>
<evidence type="ECO:0000256" key="1">
    <source>
        <dbReference type="SAM" id="SignalP"/>
    </source>
</evidence>
<evidence type="ECO:0000313" key="3">
    <source>
        <dbReference type="Proteomes" id="UP001501468"/>
    </source>
</evidence>
<dbReference type="RefSeq" id="WP_344949583.1">
    <property type="nucleotide sequence ID" value="NZ_BAABDC010000006.1"/>
</dbReference>
<gene>
    <name evidence="2" type="ORF">GCM10022399_35180</name>
</gene>
<keyword evidence="1" id="KW-0732">Signal</keyword>
<dbReference type="Proteomes" id="UP001501468">
    <property type="component" value="Unassembled WGS sequence"/>
</dbReference>
<feature type="signal peptide" evidence="1">
    <location>
        <begin position="1"/>
        <end position="25"/>
    </location>
</feature>
<organism evidence="2 3">
    <name type="scientific">Terrabacter ginsenosidimutans</name>
    <dbReference type="NCBI Taxonomy" id="490575"/>
    <lineage>
        <taxon>Bacteria</taxon>
        <taxon>Bacillati</taxon>
        <taxon>Actinomycetota</taxon>
        <taxon>Actinomycetes</taxon>
        <taxon>Micrococcales</taxon>
        <taxon>Intrasporangiaceae</taxon>
        <taxon>Terrabacter</taxon>
    </lineage>
</organism>
<evidence type="ECO:0000313" key="2">
    <source>
        <dbReference type="EMBL" id="GAA3715509.1"/>
    </source>
</evidence>
<proteinExistence type="predicted"/>
<name>A0ABP7EAX2_9MICO</name>
<feature type="chain" id="PRO_5045791416" evidence="1">
    <location>
        <begin position="26"/>
        <end position="160"/>
    </location>
</feature>